<dbReference type="NCBIfam" id="TIGR00254">
    <property type="entry name" value="GGDEF"/>
    <property type="match status" value="1"/>
</dbReference>
<dbReference type="InterPro" id="IPR000700">
    <property type="entry name" value="PAS-assoc_C"/>
</dbReference>
<dbReference type="SUPFAM" id="SSF55781">
    <property type="entry name" value="GAF domain-like"/>
    <property type="match status" value="1"/>
</dbReference>
<organism evidence="5 6">
    <name type="scientific">Tumidithrix elongata BACA0141</name>
    <dbReference type="NCBI Taxonomy" id="2716417"/>
    <lineage>
        <taxon>Bacteria</taxon>
        <taxon>Bacillati</taxon>
        <taxon>Cyanobacteriota</taxon>
        <taxon>Cyanophyceae</taxon>
        <taxon>Pseudanabaenales</taxon>
        <taxon>Pseudanabaenaceae</taxon>
        <taxon>Tumidithrix</taxon>
        <taxon>Tumidithrix elongata</taxon>
    </lineage>
</organism>
<sequence length="525" mass="59163">MQESSFNSLLSYKQISSSYAQELLQTKAELARYQLEHQDLRHKYDLLKLLFEKVYPLLLVLDGDGRIVELNATCKQISQYSLAEVQNQYFWDVFVQAEEVESVKANFASLSAQDFPRRHESFLVARSGDRRLIEWADTVVTDLSDKVKYVICTGNDISDRLANEDLLKQQAAWDKLIASITLRIHGSLRLEDILGDTVREILQALKVDRVVVCRISPSGNGSVIAEAVADGYSSLMGDNLDTYCRDVNCHPFPQESVGVIHDLSQTNFPNEVVQSLQCLQIRACLTVPILVDQGSNEEESSSEMLWGLLVVQQCNEPRHWQQPEINLIAAIATQLEIAVQKAQLYEQLQNANLELIKITNLDYLTQIANRRCFDQQLNFEWQRLAREKAPLSLIMCDIDFFKAYNDTYDHLGGDECLRQVSQAIAGSVRRPADLAARYGGEEFAIILPNTEIDGALHVAEAIQLAVKNLKIVHDPSPVSKYVTLSFGIASIMPVVKADPTVLVRFADHALFRAKELGRDRIYCIG</sequence>
<dbReference type="NCBIfam" id="TIGR00229">
    <property type="entry name" value="sensory_box"/>
    <property type="match status" value="1"/>
</dbReference>
<feature type="domain" description="Phytochrome chromophore attachment site" evidence="1">
    <location>
        <begin position="189"/>
        <end position="334"/>
    </location>
</feature>
<dbReference type="Gene3D" id="3.30.450.40">
    <property type="match status" value="1"/>
</dbReference>
<evidence type="ECO:0000259" key="3">
    <source>
        <dbReference type="PROSITE" id="PS50113"/>
    </source>
</evidence>
<evidence type="ECO:0000313" key="5">
    <source>
        <dbReference type="EMBL" id="MEE3715586.1"/>
    </source>
</evidence>
<dbReference type="CDD" id="cd00130">
    <property type="entry name" value="PAS"/>
    <property type="match status" value="1"/>
</dbReference>
<dbReference type="GO" id="GO:0005886">
    <property type="term" value="C:plasma membrane"/>
    <property type="evidence" value="ECO:0007669"/>
    <property type="project" value="TreeGrafter"/>
</dbReference>
<dbReference type="InterPro" id="IPR050469">
    <property type="entry name" value="Diguanylate_Cyclase"/>
</dbReference>
<dbReference type="Gene3D" id="3.30.450.20">
    <property type="entry name" value="PAS domain"/>
    <property type="match status" value="1"/>
</dbReference>
<dbReference type="Gene3D" id="3.30.70.270">
    <property type="match status" value="1"/>
</dbReference>
<dbReference type="EMBL" id="JAZBJZ010000005">
    <property type="protein sequence ID" value="MEE3715586.1"/>
    <property type="molecule type" value="Genomic_DNA"/>
</dbReference>
<dbReference type="GO" id="GO:0043709">
    <property type="term" value="P:cell adhesion involved in single-species biofilm formation"/>
    <property type="evidence" value="ECO:0007669"/>
    <property type="project" value="TreeGrafter"/>
</dbReference>
<dbReference type="InterPro" id="IPR016132">
    <property type="entry name" value="Phyto_chromo_attachment"/>
</dbReference>
<dbReference type="GO" id="GO:0052621">
    <property type="term" value="F:diguanylate cyclase activity"/>
    <property type="evidence" value="ECO:0007669"/>
    <property type="project" value="UniProtKB-EC"/>
</dbReference>
<gene>
    <name evidence="5" type="ORF">V2H45_02375</name>
</gene>
<comment type="caution">
    <text evidence="5">The sequence shown here is derived from an EMBL/GenBank/DDBJ whole genome shotgun (WGS) entry which is preliminary data.</text>
</comment>
<feature type="domain" description="GGDEF" evidence="4">
    <location>
        <begin position="389"/>
        <end position="525"/>
    </location>
</feature>
<proteinExistence type="predicted"/>
<dbReference type="InterPro" id="IPR000160">
    <property type="entry name" value="GGDEF_dom"/>
</dbReference>
<dbReference type="InterPro" id="IPR013767">
    <property type="entry name" value="PAS_fold"/>
</dbReference>
<dbReference type="Proteomes" id="UP001333818">
    <property type="component" value="Unassembled WGS sequence"/>
</dbReference>
<dbReference type="InterPro" id="IPR029016">
    <property type="entry name" value="GAF-like_dom_sf"/>
</dbReference>
<dbReference type="CDD" id="cd01949">
    <property type="entry name" value="GGDEF"/>
    <property type="match status" value="1"/>
</dbReference>
<dbReference type="PANTHER" id="PTHR45138:SF9">
    <property type="entry name" value="DIGUANYLATE CYCLASE DGCM-RELATED"/>
    <property type="match status" value="1"/>
</dbReference>
<accession>A0AAW9PTE1</accession>
<dbReference type="GO" id="GO:1902201">
    <property type="term" value="P:negative regulation of bacterial-type flagellum-dependent cell motility"/>
    <property type="evidence" value="ECO:0007669"/>
    <property type="project" value="TreeGrafter"/>
</dbReference>
<keyword evidence="5" id="KW-0808">Transferase</keyword>
<keyword evidence="5" id="KW-0548">Nucleotidyltransferase</keyword>
<evidence type="ECO:0000259" key="1">
    <source>
        <dbReference type="PROSITE" id="PS50046"/>
    </source>
</evidence>
<dbReference type="InterPro" id="IPR003018">
    <property type="entry name" value="GAF"/>
</dbReference>
<dbReference type="SMART" id="SM00091">
    <property type="entry name" value="PAS"/>
    <property type="match status" value="1"/>
</dbReference>
<dbReference type="PROSITE" id="PS50046">
    <property type="entry name" value="PHYTOCHROME_2"/>
    <property type="match status" value="1"/>
</dbReference>
<dbReference type="AlphaFoldDB" id="A0AAW9PTE1"/>
<dbReference type="InterPro" id="IPR029787">
    <property type="entry name" value="Nucleotide_cyclase"/>
</dbReference>
<dbReference type="Pfam" id="PF00989">
    <property type="entry name" value="PAS"/>
    <property type="match status" value="1"/>
</dbReference>
<dbReference type="InterPro" id="IPR000014">
    <property type="entry name" value="PAS"/>
</dbReference>
<reference evidence="5" key="1">
    <citation type="submission" date="2024-01" db="EMBL/GenBank/DDBJ databases">
        <title>Bank of Algae and Cyanobacteria of the Azores (BACA) strain genomes.</title>
        <authorList>
            <person name="Luz R."/>
            <person name="Cordeiro R."/>
            <person name="Fonseca A."/>
            <person name="Goncalves V."/>
        </authorList>
    </citation>
    <scope>NUCLEOTIDE SEQUENCE</scope>
    <source>
        <strain evidence="5">BACA0141</strain>
    </source>
</reference>
<dbReference type="SMART" id="SM00065">
    <property type="entry name" value="GAF"/>
    <property type="match status" value="1"/>
</dbReference>
<protein>
    <submittedName>
        <fullName evidence="5">Diguanylate cyclase</fullName>
        <ecNumber evidence="5">2.7.7.65</ecNumber>
    </submittedName>
</protein>
<dbReference type="PANTHER" id="PTHR45138">
    <property type="entry name" value="REGULATORY COMPONENTS OF SENSORY TRANSDUCTION SYSTEM"/>
    <property type="match status" value="1"/>
</dbReference>
<dbReference type="Pfam" id="PF00990">
    <property type="entry name" value="GGDEF"/>
    <property type="match status" value="1"/>
</dbReference>
<dbReference type="Pfam" id="PF01590">
    <property type="entry name" value="GAF"/>
    <property type="match status" value="1"/>
</dbReference>
<dbReference type="SUPFAM" id="SSF55073">
    <property type="entry name" value="Nucleotide cyclase"/>
    <property type="match status" value="1"/>
</dbReference>
<dbReference type="EC" id="2.7.7.65" evidence="5"/>
<dbReference type="InterPro" id="IPR035965">
    <property type="entry name" value="PAS-like_dom_sf"/>
</dbReference>
<dbReference type="SUPFAM" id="SSF55785">
    <property type="entry name" value="PYP-like sensor domain (PAS domain)"/>
    <property type="match status" value="1"/>
</dbReference>
<dbReference type="FunFam" id="3.30.70.270:FF:000001">
    <property type="entry name" value="Diguanylate cyclase domain protein"/>
    <property type="match status" value="1"/>
</dbReference>
<dbReference type="SMART" id="SM00267">
    <property type="entry name" value="GGDEF"/>
    <property type="match status" value="1"/>
</dbReference>
<dbReference type="PROSITE" id="PS50112">
    <property type="entry name" value="PAS"/>
    <property type="match status" value="1"/>
</dbReference>
<dbReference type="RefSeq" id="WP_330482010.1">
    <property type="nucleotide sequence ID" value="NZ_JAZBJZ010000005.1"/>
</dbReference>
<keyword evidence="6" id="KW-1185">Reference proteome</keyword>
<evidence type="ECO:0000259" key="2">
    <source>
        <dbReference type="PROSITE" id="PS50112"/>
    </source>
</evidence>
<feature type="domain" description="PAC" evidence="3">
    <location>
        <begin position="117"/>
        <end position="169"/>
    </location>
</feature>
<dbReference type="PROSITE" id="PS50887">
    <property type="entry name" value="GGDEF"/>
    <property type="match status" value="1"/>
</dbReference>
<dbReference type="InterPro" id="IPR043128">
    <property type="entry name" value="Rev_trsase/Diguanyl_cyclase"/>
</dbReference>
<evidence type="ECO:0000259" key="4">
    <source>
        <dbReference type="PROSITE" id="PS50887"/>
    </source>
</evidence>
<feature type="domain" description="PAS" evidence="2">
    <location>
        <begin position="43"/>
        <end position="114"/>
    </location>
</feature>
<name>A0AAW9PTE1_9CYAN</name>
<dbReference type="PROSITE" id="PS50113">
    <property type="entry name" value="PAC"/>
    <property type="match status" value="1"/>
</dbReference>
<evidence type="ECO:0000313" key="6">
    <source>
        <dbReference type="Proteomes" id="UP001333818"/>
    </source>
</evidence>